<dbReference type="Pfam" id="PF23622">
    <property type="entry name" value="LRR_At1g61320_AtMIF1"/>
    <property type="match status" value="1"/>
</dbReference>
<dbReference type="PANTHER" id="PTHR34145:SF28">
    <property type="entry name" value="F-BOX DOMAIN-CONTAINING PROTEIN"/>
    <property type="match status" value="1"/>
</dbReference>
<evidence type="ECO:0000313" key="3">
    <source>
        <dbReference type="Proteomes" id="UP000655225"/>
    </source>
</evidence>
<dbReference type="Proteomes" id="UP000655225">
    <property type="component" value="Unassembled WGS sequence"/>
</dbReference>
<protein>
    <recommendedName>
        <fullName evidence="1">At1g61320/AtMIF1 LRR domain-containing protein</fullName>
    </recommendedName>
</protein>
<dbReference type="InterPro" id="IPR053772">
    <property type="entry name" value="At1g61320/At1g61330-like"/>
</dbReference>
<keyword evidence="3" id="KW-1185">Reference proteome</keyword>
<feature type="domain" description="At1g61320/AtMIF1 LRR" evidence="1">
    <location>
        <begin position="64"/>
        <end position="431"/>
    </location>
</feature>
<name>A0A834YNY0_TETSI</name>
<dbReference type="InterPro" id="IPR055357">
    <property type="entry name" value="LRR_At1g61320_AtMIF1"/>
</dbReference>
<sequence length="433" mass="50582">MWMSHPNLLFDARNVLGINEYSMGHYNGKPYRDMHQLRCKFITWVNGFMQLRRQGPKIDLFATHFYLGKESKCHLDQWINSAVIKGVEKIDLDLSELFCSKLFQNFSIASENYEFPYWLLATQGRRATVRLLRLASCNLRPHCCLKGLTSLIILELKDANISDEQVDNILSNCSLLEELNLHMCKDLVNLSIVGPSLKSLRIQDCFRLEKIEIRSINLVMVEYIGHSVRFSFKNVPQLADVFMNFTGEERLVGVTYALTRLANDLPQLDSLNLLTILAMKMLKLPENIPTTTNLKKLVLTVYPFQDEDNLQWISFILKAFPLLQKLQLNLFSPNYIKERKEIQRLLLECPHKHLEEVEINGFYGNQHEIELLKYVLDNVVSLKELVIDPCQKVHRGCNTWVYQCESSWYKSRLENAREWLHKEVPPTIQLEFR</sequence>
<dbReference type="OrthoDB" id="594804at2759"/>
<organism evidence="2 3">
    <name type="scientific">Tetracentron sinense</name>
    <name type="common">Spur-leaf</name>
    <dbReference type="NCBI Taxonomy" id="13715"/>
    <lineage>
        <taxon>Eukaryota</taxon>
        <taxon>Viridiplantae</taxon>
        <taxon>Streptophyta</taxon>
        <taxon>Embryophyta</taxon>
        <taxon>Tracheophyta</taxon>
        <taxon>Spermatophyta</taxon>
        <taxon>Magnoliopsida</taxon>
        <taxon>Trochodendrales</taxon>
        <taxon>Trochodendraceae</taxon>
        <taxon>Tetracentron</taxon>
    </lineage>
</organism>
<dbReference type="PANTHER" id="PTHR34145">
    <property type="entry name" value="OS02G0105600 PROTEIN"/>
    <property type="match status" value="1"/>
</dbReference>
<dbReference type="OMA" id="ASHISEW"/>
<proteinExistence type="predicted"/>
<gene>
    <name evidence="2" type="ORF">HHK36_023093</name>
</gene>
<dbReference type="EMBL" id="JABCRI010000016">
    <property type="protein sequence ID" value="KAF8392744.1"/>
    <property type="molecule type" value="Genomic_DNA"/>
</dbReference>
<dbReference type="InterPro" id="IPR032675">
    <property type="entry name" value="LRR_dom_sf"/>
</dbReference>
<evidence type="ECO:0000313" key="2">
    <source>
        <dbReference type="EMBL" id="KAF8392744.1"/>
    </source>
</evidence>
<comment type="caution">
    <text evidence="2">The sequence shown here is derived from an EMBL/GenBank/DDBJ whole genome shotgun (WGS) entry which is preliminary data.</text>
</comment>
<dbReference type="AlphaFoldDB" id="A0A834YNY0"/>
<evidence type="ECO:0000259" key="1">
    <source>
        <dbReference type="Pfam" id="PF23622"/>
    </source>
</evidence>
<reference evidence="2 3" key="1">
    <citation type="submission" date="2020-04" db="EMBL/GenBank/DDBJ databases">
        <title>Plant Genome Project.</title>
        <authorList>
            <person name="Zhang R.-G."/>
        </authorList>
    </citation>
    <scope>NUCLEOTIDE SEQUENCE [LARGE SCALE GENOMIC DNA]</scope>
    <source>
        <strain evidence="2">YNK0</strain>
        <tissue evidence="2">Leaf</tissue>
    </source>
</reference>
<dbReference type="Gene3D" id="3.80.10.10">
    <property type="entry name" value="Ribonuclease Inhibitor"/>
    <property type="match status" value="2"/>
</dbReference>
<dbReference type="SUPFAM" id="SSF52047">
    <property type="entry name" value="RNI-like"/>
    <property type="match status" value="1"/>
</dbReference>
<accession>A0A834YNY0</accession>